<dbReference type="Proteomes" id="UP001458880">
    <property type="component" value="Unassembled WGS sequence"/>
</dbReference>
<evidence type="ECO:0000256" key="2">
    <source>
        <dbReference type="ARBA" id="ARBA00010500"/>
    </source>
</evidence>
<evidence type="ECO:0000256" key="5">
    <source>
        <dbReference type="ARBA" id="ARBA00022794"/>
    </source>
</evidence>
<evidence type="ECO:0000313" key="10">
    <source>
        <dbReference type="EMBL" id="KAK9722787.1"/>
    </source>
</evidence>
<dbReference type="EMBL" id="JASPKY010000185">
    <property type="protein sequence ID" value="KAK9722787.1"/>
    <property type="molecule type" value="Genomic_DNA"/>
</dbReference>
<evidence type="ECO:0000256" key="1">
    <source>
        <dbReference type="ARBA" id="ARBA00004430"/>
    </source>
</evidence>
<comment type="similarity">
    <text evidence="2">Belongs to the CFAP206 family.</text>
</comment>
<evidence type="ECO:0000256" key="6">
    <source>
        <dbReference type="ARBA" id="ARBA00023069"/>
    </source>
</evidence>
<gene>
    <name evidence="10" type="ORF">QE152_g19521</name>
</gene>
<keyword evidence="5" id="KW-0970">Cilium biogenesis/degradation</keyword>
<dbReference type="GO" id="GO:0036064">
    <property type="term" value="C:ciliary basal body"/>
    <property type="evidence" value="ECO:0007669"/>
    <property type="project" value="TreeGrafter"/>
</dbReference>
<evidence type="ECO:0000256" key="9">
    <source>
        <dbReference type="ARBA" id="ARBA00045321"/>
    </source>
</evidence>
<dbReference type="PANTHER" id="PTHR21442">
    <property type="entry name" value="CILIA- AND FLAGELLA-ASSOCIATED PROTEIN 206"/>
    <property type="match status" value="1"/>
</dbReference>
<organism evidence="10 11">
    <name type="scientific">Popillia japonica</name>
    <name type="common">Japanese beetle</name>
    <dbReference type="NCBI Taxonomy" id="7064"/>
    <lineage>
        <taxon>Eukaryota</taxon>
        <taxon>Metazoa</taxon>
        <taxon>Ecdysozoa</taxon>
        <taxon>Arthropoda</taxon>
        <taxon>Hexapoda</taxon>
        <taxon>Insecta</taxon>
        <taxon>Pterygota</taxon>
        <taxon>Neoptera</taxon>
        <taxon>Endopterygota</taxon>
        <taxon>Coleoptera</taxon>
        <taxon>Polyphaga</taxon>
        <taxon>Scarabaeiformia</taxon>
        <taxon>Scarabaeidae</taxon>
        <taxon>Rutelinae</taxon>
        <taxon>Popillia</taxon>
    </lineage>
</organism>
<evidence type="ECO:0000256" key="3">
    <source>
        <dbReference type="ARBA" id="ARBA00021602"/>
    </source>
</evidence>
<keyword evidence="8" id="KW-0966">Cell projection</keyword>
<keyword evidence="6" id="KW-0969">Cilium</keyword>
<dbReference type="GO" id="GO:0003356">
    <property type="term" value="P:regulation of cilium beat frequency"/>
    <property type="evidence" value="ECO:0007669"/>
    <property type="project" value="TreeGrafter"/>
</dbReference>
<reference evidence="10 11" key="1">
    <citation type="journal article" date="2024" name="BMC Genomics">
        <title>De novo assembly and annotation of Popillia japonica's genome with initial clues to its potential as an invasive pest.</title>
        <authorList>
            <person name="Cucini C."/>
            <person name="Boschi S."/>
            <person name="Funari R."/>
            <person name="Cardaioli E."/>
            <person name="Iannotti N."/>
            <person name="Marturano G."/>
            <person name="Paoli F."/>
            <person name="Bruttini M."/>
            <person name="Carapelli A."/>
            <person name="Frati F."/>
            <person name="Nardi F."/>
        </authorList>
    </citation>
    <scope>NUCLEOTIDE SEQUENCE [LARGE SCALE GENOMIC DNA]</scope>
    <source>
        <strain evidence="10">DMR45628</strain>
    </source>
</reference>
<dbReference type="InterPro" id="IPR021897">
    <property type="entry name" value="FAP206"/>
</dbReference>
<keyword evidence="4" id="KW-0963">Cytoplasm</keyword>
<keyword evidence="7" id="KW-0206">Cytoskeleton</keyword>
<comment type="subcellular location">
    <subcellularLocation>
        <location evidence="1">Cytoplasm</location>
        <location evidence="1">Cytoskeleton</location>
        <location evidence="1">Cilium axoneme</location>
    </subcellularLocation>
</comment>
<evidence type="ECO:0000256" key="7">
    <source>
        <dbReference type="ARBA" id="ARBA00023212"/>
    </source>
</evidence>
<comment type="caution">
    <text evidence="10">The sequence shown here is derived from an EMBL/GenBank/DDBJ whole genome shotgun (WGS) entry which is preliminary data.</text>
</comment>
<dbReference type="GO" id="GO:0030030">
    <property type="term" value="P:cell projection organization"/>
    <property type="evidence" value="ECO:0007669"/>
    <property type="project" value="UniProtKB-KW"/>
</dbReference>
<name>A0AAW1KSV2_POPJA</name>
<evidence type="ECO:0000256" key="4">
    <source>
        <dbReference type="ARBA" id="ARBA00022490"/>
    </source>
</evidence>
<evidence type="ECO:0000256" key="8">
    <source>
        <dbReference type="ARBA" id="ARBA00023273"/>
    </source>
</evidence>
<evidence type="ECO:0000313" key="11">
    <source>
        <dbReference type="Proteomes" id="UP001458880"/>
    </source>
</evidence>
<dbReference type="PANTHER" id="PTHR21442:SF0">
    <property type="entry name" value="CILIA- AND FLAGELLA-ASSOCIATED PROTEIN 206"/>
    <property type="match status" value="1"/>
</dbReference>
<dbReference type="GO" id="GO:0005930">
    <property type="term" value="C:axoneme"/>
    <property type="evidence" value="ECO:0007669"/>
    <property type="project" value="UniProtKB-SubCell"/>
</dbReference>
<dbReference type="Pfam" id="PF12018">
    <property type="entry name" value="FAP206"/>
    <property type="match status" value="1"/>
</dbReference>
<sequence length="625" mass="72701">MDNVIFRNICHEIMRECHNKGVKISQKFSAYYVKLLLLNPKWNISLCMEDINRIDLQKLVKYALECLMQENAPSIIALKMQMYFGCSFDTSFNIIVRHRNNLKDKLVPLENEICAFKEEDEAAKEKLFKKIVYYLTLFYGLGDPTDEAIYKEAHQGLKSIFFPADLDEFIAQTQFAKVEHLQELACLLAGVRLFNRDCNKGGKGIEDIPMLLTHAIDLTKDELQETLIYVMGNVNIITTALDNAFRPLRRGARTVLDLRIPSAVSAAIIEYAKDMLVCYRQFEVYIRKMQVEIDKLDEKAQCIFDDFQWCLIEVHQCVQYKTAVPASAVYPLFRKLAQIWHTMQNMVVYLSRINQTLINLQTYIKKIVPIDNELKILIGDTPIMTDAERLNVVVEHEEIYINKSLLDKIVKPEEVEGFDEIMLQFLGFCIWKFVESQGCLIPANPELGIVEIDERYYAFCNRRAAQAFVLHPKRYIYEALDIIRRKPELAHFLDVYDQLESVKNIKKLVTVTVDAKLTHEIDTQTDTHPCTMVKVKDYMWNVWDLKRQALAMADTSKRLTHSTQTLVSNNRNAVRVQTHFTKDHCYQTKTDNYSNTPTQSNYIFGLRGRKDDRQFIITLTRPVEE</sequence>
<comment type="function">
    <text evidence="9">Essential for sperm motility and is involved in the regulation of the beating frequency of motile cilia on the epithelial cells of the respiratory tract. Required for the establishment of radial spokes in sperm flagella.</text>
</comment>
<proteinExistence type="inferred from homology"/>
<protein>
    <recommendedName>
        <fullName evidence="3">Cilia- and flagella-associated protein 206</fullName>
    </recommendedName>
</protein>
<accession>A0AAW1KSV2</accession>
<dbReference type="AlphaFoldDB" id="A0AAW1KSV2"/>
<keyword evidence="11" id="KW-1185">Reference proteome</keyword>